<proteinExistence type="inferred from homology"/>
<keyword evidence="13" id="KW-1185">Reference proteome</keyword>
<feature type="transmembrane region" description="Helical" evidence="11">
    <location>
        <begin position="484"/>
        <end position="508"/>
    </location>
</feature>
<dbReference type="GO" id="GO:0016020">
    <property type="term" value="C:membrane"/>
    <property type="evidence" value="ECO:0007669"/>
    <property type="project" value="UniProtKB-SubCell"/>
</dbReference>
<dbReference type="InterPro" id="IPR050271">
    <property type="entry name" value="UDP-glycosyltransferase"/>
</dbReference>
<evidence type="ECO:0000313" key="14">
    <source>
        <dbReference type="WBParaSite" id="SPAL_0001691600.1"/>
    </source>
</evidence>
<evidence type="ECO:0000256" key="1">
    <source>
        <dbReference type="ARBA" id="ARBA00004167"/>
    </source>
</evidence>
<dbReference type="WBParaSite" id="SPAL_0001691600.1">
    <property type="protein sequence ID" value="SPAL_0001691600.1"/>
    <property type="gene ID" value="SPAL_0001691600"/>
</dbReference>
<evidence type="ECO:0000256" key="7">
    <source>
        <dbReference type="ARBA" id="ARBA00022729"/>
    </source>
</evidence>
<keyword evidence="6 11" id="KW-0812">Transmembrane</keyword>
<keyword evidence="8 11" id="KW-1133">Transmembrane helix</keyword>
<dbReference type="SUPFAM" id="SSF53756">
    <property type="entry name" value="UDP-Glycosyltransferase/glycogen phosphorylase"/>
    <property type="match status" value="1"/>
</dbReference>
<keyword evidence="7 12" id="KW-0732">Signal</keyword>
<dbReference type="EC" id="2.4.1.17" evidence="3"/>
<keyword evidence="4" id="KW-0328">Glycosyltransferase</keyword>
<dbReference type="PANTHER" id="PTHR48043">
    <property type="entry name" value="EG:EG0003.4 PROTEIN-RELATED"/>
    <property type="match status" value="1"/>
</dbReference>
<dbReference type="PANTHER" id="PTHR48043:SF23">
    <property type="entry name" value="UDP-GLUCURONOSYLTRANSFERASE"/>
    <property type="match status" value="1"/>
</dbReference>
<feature type="chain" id="PRO_5005896064" description="glucuronosyltransferase" evidence="12">
    <location>
        <begin position="18"/>
        <end position="528"/>
    </location>
</feature>
<organism evidence="13 14">
    <name type="scientific">Strongyloides papillosus</name>
    <name type="common">Intestinal threadworm</name>
    <dbReference type="NCBI Taxonomy" id="174720"/>
    <lineage>
        <taxon>Eukaryota</taxon>
        <taxon>Metazoa</taxon>
        <taxon>Ecdysozoa</taxon>
        <taxon>Nematoda</taxon>
        <taxon>Chromadorea</taxon>
        <taxon>Rhabditida</taxon>
        <taxon>Tylenchina</taxon>
        <taxon>Panagrolaimomorpha</taxon>
        <taxon>Strongyloidoidea</taxon>
        <taxon>Strongyloididae</taxon>
        <taxon>Strongyloides</taxon>
    </lineage>
</organism>
<evidence type="ECO:0000256" key="2">
    <source>
        <dbReference type="ARBA" id="ARBA00009995"/>
    </source>
</evidence>
<name>A0A0N5CGD8_STREA</name>
<evidence type="ECO:0000256" key="3">
    <source>
        <dbReference type="ARBA" id="ARBA00012544"/>
    </source>
</evidence>
<evidence type="ECO:0000256" key="10">
    <source>
        <dbReference type="ARBA" id="ARBA00047475"/>
    </source>
</evidence>
<reference evidence="14" key="1">
    <citation type="submission" date="2017-02" db="UniProtKB">
        <authorList>
            <consortium name="WormBaseParasite"/>
        </authorList>
    </citation>
    <scope>IDENTIFICATION</scope>
</reference>
<keyword evidence="5" id="KW-0808">Transferase</keyword>
<sequence>MIFPIILISSLIISSLEYKILVYNPIFTASHIRYMNNLADLLQTAGHNVTVLRAPMNPYNDNIRAKKAREVEPKVRSKIIDEKAEILESFAKDSWTHRNTENPFNIIFELFGLMKWSIEACEYVMDNKELVDELRNEKYDLGIVEAFIPCGLGVLKYVNISNHISVMSGALYDSFYSKFGLSFYTMQIPSVTSPFTPEMSYKERIYNFCAYIAMEILYYNHIIFGNKMLSKYSEIEGIDLDEELRTSAFVVSNDDPILSYSTPQCPKILRLGGLLIAEPKPLNKDFDEWLNIRKENVVISFGSVAKSSLMTDEMKIGMVKIFKSFPNATFIWKYEEDRPKILNGIDNVITIKWIPQIDILNDPRVSLFVTHGGMNTLNEVAYFGVPILAMPLFGDQPRNSKMYEFSEIGKSFDKKDLVENIDYVISLFKELMENPKYKKNAKRVSTLIQNRPYDLKETFLRHIDFAAKFGNVEELGVYNKNLPFWKYTMLDVYAGFCFVIILIIYALYRIFSTMQLMFSFVKSHEKTE</sequence>
<dbReference type="Proteomes" id="UP000046392">
    <property type="component" value="Unplaced"/>
</dbReference>
<evidence type="ECO:0000256" key="11">
    <source>
        <dbReference type="SAM" id="Phobius"/>
    </source>
</evidence>
<comment type="subcellular location">
    <subcellularLocation>
        <location evidence="1">Membrane</location>
        <topology evidence="1">Single-pass membrane protein</topology>
    </subcellularLocation>
</comment>
<evidence type="ECO:0000313" key="13">
    <source>
        <dbReference type="Proteomes" id="UP000046392"/>
    </source>
</evidence>
<accession>A0A0N5CGD8</accession>
<dbReference type="Gene3D" id="3.40.50.2000">
    <property type="entry name" value="Glycogen Phosphorylase B"/>
    <property type="match status" value="1"/>
</dbReference>
<evidence type="ECO:0000256" key="8">
    <source>
        <dbReference type="ARBA" id="ARBA00022989"/>
    </source>
</evidence>
<protein>
    <recommendedName>
        <fullName evidence="3">glucuronosyltransferase</fullName>
        <ecNumber evidence="3">2.4.1.17</ecNumber>
    </recommendedName>
</protein>
<keyword evidence="9 11" id="KW-0472">Membrane</keyword>
<dbReference type="InterPro" id="IPR002213">
    <property type="entry name" value="UDP_glucos_trans"/>
</dbReference>
<evidence type="ECO:0000256" key="12">
    <source>
        <dbReference type="SAM" id="SignalP"/>
    </source>
</evidence>
<dbReference type="FunFam" id="3.40.50.2000:FF:000038">
    <property type="entry name" value="UDP-GlucuronosylTransferase"/>
    <property type="match status" value="1"/>
</dbReference>
<dbReference type="GO" id="GO:0015020">
    <property type="term" value="F:glucuronosyltransferase activity"/>
    <property type="evidence" value="ECO:0007669"/>
    <property type="project" value="UniProtKB-EC"/>
</dbReference>
<dbReference type="CDD" id="cd03784">
    <property type="entry name" value="GT1_Gtf-like"/>
    <property type="match status" value="1"/>
</dbReference>
<feature type="signal peptide" evidence="12">
    <location>
        <begin position="1"/>
        <end position="17"/>
    </location>
</feature>
<comment type="similarity">
    <text evidence="2">Belongs to the UDP-glycosyltransferase family.</text>
</comment>
<evidence type="ECO:0000256" key="5">
    <source>
        <dbReference type="ARBA" id="ARBA00022679"/>
    </source>
</evidence>
<evidence type="ECO:0000256" key="6">
    <source>
        <dbReference type="ARBA" id="ARBA00022692"/>
    </source>
</evidence>
<evidence type="ECO:0000256" key="4">
    <source>
        <dbReference type="ARBA" id="ARBA00022676"/>
    </source>
</evidence>
<dbReference type="AlphaFoldDB" id="A0A0N5CGD8"/>
<dbReference type="Pfam" id="PF00201">
    <property type="entry name" value="UDPGT"/>
    <property type="match status" value="1"/>
</dbReference>
<comment type="catalytic activity">
    <reaction evidence="10">
        <text>glucuronate acceptor + UDP-alpha-D-glucuronate = acceptor beta-D-glucuronoside + UDP + H(+)</text>
        <dbReference type="Rhea" id="RHEA:21032"/>
        <dbReference type="ChEBI" id="CHEBI:15378"/>
        <dbReference type="ChEBI" id="CHEBI:58052"/>
        <dbReference type="ChEBI" id="CHEBI:58223"/>
        <dbReference type="ChEBI" id="CHEBI:132367"/>
        <dbReference type="ChEBI" id="CHEBI:132368"/>
        <dbReference type="EC" id="2.4.1.17"/>
    </reaction>
</comment>
<evidence type="ECO:0000256" key="9">
    <source>
        <dbReference type="ARBA" id="ARBA00023136"/>
    </source>
</evidence>